<gene>
    <name evidence="1" type="ORF">KIN20_001653</name>
</gene>
<reference evidence="1" key="1">
    <citation type="submission" date="2021-06" db="EMBL/GenBank/DDBJ databases">
        <title>Parelaphostrongylus tenuis whole genome reference sequence.</title>
        <authorList>
            <person name="Garwood T.J."/>
            <person name="Larsen P.A."/>
            <person name="Fountain-Jones N.M."/>
            <person name="Garbe J.R."/>
            <person name="Macchietto M.G."/>
            <person name="Kania S.A."/>
            <person name="Gerhold R.W."/>
            <person name="Richards J.E."/>
            <person name="Wolf T.M."/>
        </authorList>
    </citation>
    <scope>NUCLEOTIDE SEQUENCE</scope>
    <source>
        <strain evidence="1">MNPRO001-30</strain>
        <tissue evidence="1">Meninges</tissue>
    </source>
</reference>
<evidence type="ECO:0000313" key="2">
    <source>
        <dbReference type="Proteomes" id="UP001196413"/>
    </source>
</evidence>
<comment type="caution">
    <text evidence="1">The sequence shown here is derived from an EMBL/GenBank/DDBJ whole genome shotgun (WGS) entry which is preliminary data.</text>
</comment>
<dbReference type="EMBL" id="JAHQIW010000220">
    <property type="protein sequence ID" value="KAJ1346756.1"/>
    <property type="molecule type" value="Genomic_DNA"/>
</dbReference>
<evidence type="ECO:0000313" key="1">
    <source>
        <dbReference type="EMBL" id="KAJ1346756.1"/>
    </source>
</evidence>
<protein>
    <submittedName>
        <fullName evidence="1">Uncharacterized protein</fullName>
    </submittedName>
</protein>
<dbReference type="Proteomes" id="UP001196413">
    <property type="component" value="Unassembled WGS sequence"/>
</dbReference>
<proteinExistence type="predicted"/>
<accession>A0AAD5MFK4</accession>
<sequence>MTNLVHARMATKMTNPVHIPWAAKGWWYTNRMPFTDGNDYKDDDQKDAYRFLRAIDETQQQGMQMGG</sequence>
<keyword evidence="2" id="KW-1185">Reference proteome</keyword>
<dbReference type="AlphaFoldDB" id="A0AAD5MFK4"/>
<organism evidence="1 2">
    <name type="scientific">Parelaphostrongylus tenuis</name>
    <name type="common">Meningeal worm</name>
    <dbReference type="NCBI Taxonomy" id="148309"/>
    <lineage>
        <taxon>Eukaryota</taxon>
        <taxon>Metazoa</taxon>
        <taxon>Ecdysozoa</taxon>
        <taxon>Nematoda</taxon>
        <taxon>Chromadorea</taxon>
        <taxon>Rhabditida</taxon>
        <taxon>Rhabditina</taxon>
        <taxon>Rhabditomorpha</taxon>
        <taxon>Strongyloidea</taxon>
        <taxon>Metastrongylidae</taxon>
        <taxon>Parelaphostrongylus</taxon>
    </lineage>
</organism>
<name>A0AAD5MFK4_PARTN</name>